<evidence type="ECO:0000313" key="5">
    <source>
        <dbReference type="EMBL" id="RAW43366.1"/>
    </source>
</evidence>
<dbReference type="EMBL" id="RCMK01000017">
    <property type="protein sequence ID" value="KAG2954175.1"/>
    <property type="molecule type" value="Genomic_DNA"/>
</dbReference>
<gene>
    <name evidence="4" type="ORF">JG687_00010006</name>
    <name evidence="5" type="ORF">PC110_g462</name>
    <name evidence="1" type="ORF">PC117_g1435</name>
    <name evidence="2" type="ORF">PC118_g391</name>
    <name evidence="3" type="ORF">PC129_g836</name>
</gene>
<organism evidence="5 6">
    <name type="scientific">Phytophthora cactorum</name>
    <dbReference type="NCBI Taxonomy" id="29920"/>
    <lineage>
        <taxon>Eukaryota</taxon>
        <taxon>Sar</taxon>
        <taxon>Stramenopiles</taxon>
        <taxon>Oomycota</taxon>
        <taxon>Peronosporomycetes</taxon>
        <taxon>Peronosporales</taxon>
        <taxon>Peronosporaceae</taxon>
        <taxon>Phytophthora</taxon>
    </lineage>
</organism>
<dbReference type="Proteomes" id="UP000697107">
    <property type="component" value="Unassembled WGS sequence"/>
</dbReference>
<proteinExistence type="predicted"/>
<reference evidence="1" key="2">
    <citation type="submission" date="2018-10" db="EMBL/GenBank/DDBJ databases">
        <title>Effector identification in a new, highly contiguous assembly of the strawberry crown rot pathogen Phytophthora cactorum.</title>
        <authorList>
            <person name="Armitage A.D."/>
            <person name="Nellist C.F."/>
            <person name="Bates H."/>
            <person name="Vickerstaff R.J."/>
            <person name="Harrison R.J."/>
        </authorList>
    </citation>
    <scope>NUCLEOTIDE SEQUENCE</scope>
    <source>
        <strain evidence="1">4040</strain>
        <strain evidence="2">P415</strain>
        <strain evidence="3">P421</strain>
    </source>
</reference>
<evidence type="ECO:0000313" key="2">
    <source>
        <dbReference type="EMBL" id="KAG3000156.1"/>
    </source>
</evidence>
<reference evidence="4" key="3">
    <citation type="submission" date="2021-01" db="EMBL/GenBank/DDBJ databases">
        <title>Phytophthora aleatoria, a newly-described species from Pinus radiata is distinct from Phytophthora cactorum isolates based on comparative genomics.</title>
        <authorList>
            <person name="Mcdougal R."/>
            <person name="Panda P."/>
            <person name="Williams N."/>
            <person name="Studholme D.J."/>
        </authorList>
    </citation>
    <scope>NUCLEOTIDE SEQUENCE</scope>
    <source>
        <strain evidence="4">NZFS 3830</strain>
    </source>
</reference>
<name>A0A329T5C7_9STRA</name>
<dbReference type="EMBL" id="MJFZ01000005">
    <property type="protein sequence ID" value="RAW43366.1"/>
    <property type="molecule type" value="Genomic_DNA"/>
</dbReference>
<dbReference type="VEuPathDB" id="FungiDB:PC110_g462"/>
<dbReference type="Gene3D" id="3.30.420.10">
    <property type="entry name" value="Ribonuclease H-like superfamily/Ribonuclease H"/>
    <property type="match status" value="1"/>
</dbReference>
<dbReference type="EMBL" id="RCMV01000012">
    <property type="protein sequence ID" value="KAG3228679.1"/>
    <property type="molecule type" value="Genomic_DNA"/>
</dbReference>
<sequence length="195" mass="22577">MKGNVGGKPHGRDELVEKIRAVPVQQRQNQRQLAEASGVSKRLVGILLRDGLLHRVTDRIKPSLTVAIRIARLQFVLSHLNESTMKFDEGYDVVHVDEKWFNEDKDDRAYLLLLFVSIIRRFLRHRRGHLSSSVSPSGFVDPSQDVYPTDIAPAEPPHQCTFAQVFQEQLGLRHFQRRNRYQGTRLSCRYLQYTE</sequence>
<dbReference type="PANTHER" id="PTHR33889:SF7">
    <property type="entry name" value="OS04G0681850 PROTEIN"/>
    <property type="match status" value="1"/>
</dbReference>
<reference evidence="5 6" key="1">
    <citation type="submission" date="2018-01" db="EMBL/GenBank/DDBJ databases">
        <title>Draft genome of the strawberry crown rot pathogen Phytophthora cactorum.</title>
        <authorList>
            <person name="Armitage A.D."/>
            <person name="Lysoe E."/>
            <person name="Nellist C.F."/>
            <person name="Harrison R.J."/>
            <person name="Brurberg M.B."/>
        </authorList>
    </citation>
    <scope>NUCLEOTIDE SEQUENCE [LARGE SCALE GENOMIC DNA]</scope>
    <source>
        <strain evidence="5 6">10300</strain>
    </source>
</reference>
<accession>A0A329T5C7</accession>
<dbReference type="EMBL" id="RCML01000004">
    <property type="protein sequence ID" value="KAG3000156.1"/>
    <property type="molecule type" value="Genomic_DNA"/>
</dbReference>
<dbReference type="Proteomes" id="UP000760860">
    <property type="component" value="Unassembled WGS sequence"/>
</dbReference>
<dbReference type="AlphaFoldDB" id="A0A329T5C7"/>
<dbReference type="EMBL" id="JAENGZ010000545">
    <property type="protein sequence ID" value="KAG6957405.1"/>
    <property type="molecule type" value="Genomic_DNA"/>
</dbReference>
<comment type="caution">
    <text evidence="5">The sequence shown here is derived from an EMBL/GenBank/DDBJ whole genome shotgun (WGS) entry which is preliminary data.</text>
</comment>
<evidence type="ECO:0000313" key="4">
    <source>
        <dbReference type="EMBL" id="KAG6957405.1"/>
    </source>
</evidence>
<dbReference type="InterPro" id="IPR036397">
    <property type="entry name" value="RNaseH_sf"/>
</dbReference>
<dbReference type="Proteomes" id="UP000688947">
    <property type="component" value="Unassembled WGS sequence"/>
</dbReference>
<evidence type="ECO:0000313" key="1">
    <source>
        <dbReference type="EMBL" id="KAG2954175.1"/>
    </source>
</evidence>
<evidence type="ECO:0000313" key="3">
    <source>
        <dbReference type="EMBL" id="KAG3228679.1"/>
    </source>
</evidence>
<dbReference type="Proteomes" id="UP000736787">
    <property type="component" value="Unassembled WGS sequence"/>
</dbReference>
<dbReference type="PANTHER" id="PTHR33889">
    <property type="entry name" value="OS04G0681850 PROTEIN"/>
    <property type="match status" value="1"/>
</dbReference>
<evidence type="ECO:0000313" key="6">
    <source>
        <dbReference type="Proteomes" id="UP000251314"/>
    </source>
</evidence>
<dbReference type="OrthoDB" id="123105at2759"/>
<protein>
    <submittedName>
        <fullName evidence="5">Uncharacterized protein</fullName>
    </submittedName>
</protein>
<dbReference type="GO" id="GO:0003676">
    <property type="term" value="F:nucleic acid binding"/>
    <property type="evidence" value="ECO:0007669"/>
    <property type="project" value="InterPro"/>
</dbReference>
<dbReference type="Proteomes" id="UP000251314">
    <property type="component" value="Unassembled WGS sequence"/>
</dbReference>
<keyword evidence="6" id="KW-1185">Reference proteome</keyword>